<protein>
    <submittedName>
        <fullName evidence="3">Uncharacterized protein</fullName>
    </submittedName>
</protein>
<gene>
    <name evidence="3" type="ORF">JI435_018860</name>
</gene>
<evidence type="ECO:0000313" key="3">
    <source>
        <dbReference type="EMBL" id="QRC91665.1"/>
    </source>
</evidence>
<name>A0A7U2HTW0_PHANO</name>
<dbReference type="AlphaFoldDB" id="A0A7U2HTW0"/>
<evidence type="ECO:0000256" key="2">
    <source>
        <dbReference type="SAM" id="Phobius"/>
    </source>
</evidence>
<organism evidence="3 4">
    <name type="scientific">Phaeosphaeria nodorum (strain SN15 / ATCC MYA-4574 / FGSC 10173)</name>
    <name type="common">Glume blotch fungus</name>
    <name type="synonym">Parastagonospora nodorum</name>
    <dbReference type="NCBI Taxonomy" id="321614"/>
    <lineage>
        <taxon>Eukaryota</taxon>
        <taxon>Fungi</taxon>
        <taxon>Dikarya</taxon>
        <taxon>Ascomycota</taxon>
        <taxon>Pezizomycotina</taxon>
        <taxon>Dothideomycetes</taxon>
        <taxon>Pleosporomycetidae</taxon>
        <taxon>Pleosporales</taxon>
        <taxon>Pleosporineae</taxon>
        <taxon>Phaeosphaeriaceae</taxon>
        <taxon>Parastagonospora</taxon>
    </lineage>
</organism>
<feature type="transmembrane region" description="Helical" evidence="2">
    <location>
        <begin position="197"/>
        <end position="219"/>
    </location>
</feature>
<keyword evidence="2" id="KW-0812">Transmembrane</keyword>
<dbReference type="OrthoDB" id="3687473at2759"/>
<keyword evidence="2" id="KW-0472">Membrane</keyword>
<dbReference type="VEuPathDB" id="FungiDB:JI435_018860"/>
<feature type="compositionally biased region" description="Basic and acidic residues" evidence="1">
    <location>
        <begin position="50"/>
        <end position="80"/>
    </location>
</feature>
<proteinExistence type="predicted"/>
<accession>A0A7U2HTW0</accession>
<dbReference type="Proteomes" id="UP000663193">
    <property type="component" value="Chromosome 2"/>
</dbReference>
<reference evidence="4" key="1">
    <citation type="journal article" date="2021" name="BMC Genomics">
        <title>Chromosome-level genome assembly and manually-curated proteome of model necrotroph Parastagonospora nodorum Sn15 reveals a genome-wide trove of candidate effector homologs, and redundancy of virulence-related functions within an accessory chromosome.</title>
        <authorList>
            <person name="Bertazzoni S."/>
            <person name="Jones D.A.B."/>
            <person name="Phan H.T."/>
            <person name="Tan K.-C."/>
            <person name="Hane J.K."/>
        </authorList>
    </citation>
    <scope>NUCLEOTIDE SEQUENCE [LARGE SCALE GENOMIC DNA]</scope>
    <source>
        <strain evidence="4">SN15 / ATCC MYA-4574 / FGSC 10173)</strain>
    </source>
</reference>
<feature type="compositionally biased region" description="Pro residues" evidence="1">
    <location>
        <begin position="39"/>
        <end position="48"/>
    </location>
</feature>
<keyword evidence="4" id="KW-1185">Reference proteome</keyword>
<feature type="compositionally biased region" description="Low complexity" evidence="1">
    <location>
        <begin position="14"/>
        <end position="35"/>
    </location>
</feature>
<keyword evidence="2" id="KW-1133">Transmembrane helix</keyword>
<dbReference type="EMBL" id="CP069024">
    <property type="protein sequence ID" value="QRC91665.1"/>
    <property type="molecule type" value="Genomic_DNA"/>
</dbReference>
<feature type="region of interest" description="Disordered" evidence="1">
    <location>
        <begin position="1"/>
        <end position="111"/>
    </location>
</feature>
<evidence type="ECO:0000256" key="1">
    <source>
        <dbReference type="SAM" id="MobiDB-lite"/>
    </source>
</evidence>
<feature type="compositionally biased region" description="Low complexity" evidence="1">
    <location>
        <begin position="83"/>
        <end position="94"/>
    </location>
</feature>
<evidence type="ECO:0000313" key="4">
    <source>
        <dbReference type="Proteomes" id="UP000663193"/>
    </source>
</evidence>
<sequence>MENTPYHDSPPPSRSSSPTRPTRSRSTSSSHSSSTIKPLPAPPQPAPVHEPYRDDPPNTHHNDPSTYRDEPSSTYRDDPPPHAAASHANPPAYHHQQRPYTDSAPVTPLPTDDNIPLAYLIPPYPSNSPPPYSVAIRETLLIQHQHPYHAYAPSQTPYHDAPIFPTSRRRDVLVEIDPESGEVVSRTDDVRHGVEKVVAMFVVAVVLLFLSGFLGFIAFGS</sequence>